<dbReference type="Gene3D" id="1.10.3210.10">
    <property type="entry name" value="Hypothetical protein af1432"/>
    <property type="match status" value="1"/>
</dbReference>
<dbReference type="SMART" id="SM00471">
    <property type="entry name" value="HDc"/>
    <property type="match status" value="1"/>
</dbReference>
<dbReference type="InterPro" id="IPR037522">
    <property type="entry name" value="HD_GYP_dom"/>
</dbReference>
<accession>H5XWA3</accession>
<sequence>MSGFLSKEDIYDKNGVLLLSKGHKITREVAKKLLKLGSFKAEGLIGFDAKQKTTSSSIIQAFGGRKKIRNNRGLEYPNKILSTIIFESKTNPWWIYVNALSNYVDWLYTHSIDVAIISLMMAVELKYNDKELWNIGLGALLHDVGKLLVPKHIIQKPGPLNKVEKVYIWQHCELGMCSLEPFDLPKECTDMVLQHHERLDGSGYPKGLKGDEICRNAKIVMIADAVDAITSGRPYKQPQEMETAIEMLRNDEEKYSQELIALLEKILELC</sequence>
<protein>
    <submittedName>
        <fullName evidence="2">Putative domain HDIG-containing protein</fullName>
    </submittedName>
</protein>
<dbReference type="Pfam" id="PF13487">
    <property type="entry name" value="HD_5"/>
    <property type="match status" value="1"/>
</dbReference>
<dbReference type="STRING" id="768710.DesyoDRAFT_3703"/>
<dbReference type="RefSeq" id="WP_007785228.1">
    <property type="nucleotide sequence ID" value="NZ_CM001441.1"/>
</dbReference>
<reference evidence="2 3" key="1">
    <citation type="submission" date="2011-11" db="EMBL/GenBank/DDBJ databases">
        <title>The Noncontiguous Finished genome of Desulfosporosinus youngiae DSM 17734.</title>
        <authorList>
            <consortium name="US DOE Joint Genome Institute (JGI-PGF)"/>
            <person name="Lucas S."/>
            <person name="Han J."/>
            <person name="Lapidus A."/>
            <person name="Cheng J.-F."/>
            <person name="Goodwin L."/>
            <person name="Pitluck S."/>
            <person name="Peters L."/>
            <person name="Ovchinnikova G."/>
            <person name="Lu M."/>
            <person name="Land M.L."/>
            <person name="Hauser L."/>
            <person name="Pester M."/>
            <person name="Spring S."/>
            <person name="Ollivier B."/>
            <person name="Rattei T."/>
            <person name="Klenk H.-P."/>
            <person name="Wagner M."/>
            <person name="Loy A."/>
            <person name="Woyke T.J."/>
        </authorList>
    </citation>
    <scope>NUCLEOTIDE SEQUENCE [LARGE SCALE GENOMIC DNA]</scope>
    <source>
        <strain evidence="2 3">DSM 17734</strain>
    </source>
</reference>
<dbReference type="AlphaFoldDB" id="H5XWA3"/>
<feature type="domain" description="HD-GYP" evidence="1">
    <location>
        <begin position="85"/>
        <end position="270"/>
    </location>
</feature>
<dbReference type="PANTHER" id="PTHR43155">
    <property type="entry name" value="CYCLIC DI-GMP PHOSPHODIESTERASE PA4108-RELATED"/>
    <property type="match status" value="1"/>
</dbReference>
<evidence type="ECO:0000259" key="1">
    <source>
        <dbReference type="PROSITE" id="PS51832"/>
    </source>
</evidence>
<name>H5XWA3_9FIRM</name>
<dbReference type="NCBIfam" id="TIGR00277">
    <property type="entry name" value="HDIG"/>
    <property type="match status" value="1"/>
</dbReference>
<dbReference type="PANTHER" id="PTHR43155:SF2">
    <property type="entry name" value="CYCLIC DI-GMP PHOSPHODIESTERASE PA4108"/>
    <property type="match status" value="1"/>
</dbReference>
<gene>
    <name evidence="2" type="ORF">DesyoDRAFT_3703</name>
</gene>
<organism evidence="2 3">
    <name type="scientific">Desulfosporosinus youngiae DSM 17734</name>
    <dbReference type="NCBI Taxonomy" id="768710"/>
    <lineage>
        <taxon>Bacteria</taxon>
        <taxon>Bacillati</taxon>
        <taxon>Bacillota</taxon>
        <taxon>Clostridia</taxon>
        <taxon>Eubacteriales</taxon>
        <taxon>Desulfitobacteriaceae</taxon>
        <taxon>Desulfosporosinus</taxon>
    </lineage>
</organism>
<evidence type="ECO:0000313" key="3">
    <source>
        <dbReference type="Proteomes" id="UP000005104"/>
    </source>
</evidence>
<dbReference type="PROSITE" id="PS51832">
    <property type="entry name" value="HD_GYP"/>
    <property type="match status" value="1"/>
</dbReference>
<dbReference type="SUPFAM" id="SSF109604">
    <property type="entry name" value="HD-domain/PDEase-like"/>
    <property type="match status" value="1"/>
</dbReference>
<dbReference type="InterPro" id="IPR003607">
    <property type="entry name" value="HD/PDEase_dom"/>
</dbReference>
<dbReference type="CDD" id="cd00077">
    <property type="entry name" value="HDc"/>
    <property type="match status" value="1"/>
</dbReference>
<evidence type="ECO:0000313" key="2">
    <source>
        <dbReference type="EMBL" id="EHQ90696.1"/>
    </source>
</evidence>
<dbReference type="eggNOG" id="COG2206">
    <property type="taxonomic scope" value="Bacteria"/>
</dbReference>
<dbReference type="EMBL" id="CM001441">
    <property type="protein sequence ID" value="EHQ90696.1"/>
    <property type="molecule type" value="Genomic_DNA"/>
</dbReference>
<dbReference type="HOGENOM" id="CLU_000445_92_1_9"/>
<keyword evidence="3" id="KW-1185">Reference proteome</keyword>
<proteinExistence type="predicted"/>
<dbReference type="InterPro" id="IPR006675">
    <property type="entry name" value="HDIG_dom"/>
</dbReference>
<dbReference type="Proteomes" id="UP000005104">
    <property type="component" value="Chromosome"/>
</dbReference>
<dbReference type="OrthoDB" id="9804747at2"/>